<organism evidence="2 3">
    <name type="scientific">Blastococcus brunescens</name>
    <dbReference type="NCBI Taxonomy" id="1564165"/>
    <lineage>
        <taxon>Bacteria</taxon>
        <taxon>Bacillati</taxon>
        <taxon>Actinomycetota</taxon>
        <taxon>Actinomycetes</taxon>
        <taxon>Geodermatophilales</taxon>
        <taxon>Geodermatophilaceae</taxon>
        <taxon>Blastococcus</taxon>
    </lineage>
</organism>
<dbReference type="InterPro" id="IPR036663">
    <property type="entry name" value="Fumarylacetoacetase_C_sf"/>
</dbReference>
<sequence length="105" mass="11261">MPGRAPLIERPLTPAEVEALRVGEALGAGDVVWRPPILRTPKNIFCVGVNYHAHLSESTTVRASDGPTVGPCWFTKPSTSLAGNGVPVTVAEGQDEVDFEGRWPR</sequence>
<feature type="domain" description="Fumarylacetoacetase-like C-terminal" evidence="1">
    <location>
        <begin position="44"/>
        <end position="101"/>
    </location>
</feature>
<accession>A0ABZ1AYF0</accession>
<evidence type="ECO:0000313" key="3">
    <source>
        <dbReference type="Proteomes" id="UP001324287"/>
    </source>
</evidence>
<name>A0ABZ1AYF0_9ACTN</name>
<proteinExistence type="predicted"/>
<dbReference type="InterPro" id="IPR011234">
    <property type="entry name" value="Fumarylacetoacetase-like_C"/>
</dbReference>
<gene>
    <name evidence="2" type="ORF">U6N30_28635</name>
</gene>
<reference evidence="2 3" key="1">
    <citation type="submission" date="2023-12" db="EMBL/GenBank/DDBJ databases">
        <title>Blastococcus brunescens sp. nov., an actonobacterium isolated from sandstone collected in sahara desert.</title>
        <authorList>
            <person name="Gtari M."/>
            <person name="Ghodhbane F."/>
        </authorList>
    </citation>
    <scope>NUCLEOTIDE SEQUENCE [LARGE SCALE GENOMIC DNA]</scope>
    <source>
        <strain evidence="2 3">BMG 8361</strain>
    </source>
</reference>
<evidence type="ECO:0000259" key="1">
    <source>
        <dbReference type="Pfam" id="PF01557"/>
    </source>
</evidence>
<dbReference type="EMBL" id="CP141261">
    <property type="protein sequence ID" value="WRL63600.1"/>
    <property type="molecule type" value="Genomic_DNA"/>
</dbReference>
<dbReference type="SUPFAM" id="SSF56529">
    <property type="entry name" value="FAH"/>
    <property type="match status" value="1"/>
</dbReference>
<dbReference type="Pfam" id="PF01557">
    <property type="entry name" value="FAA_hydrolase"/>
    <property type="match status" value="1"/>
</dbReference>
<dbReference type="Gene3D" id="3.90.850.10">
    <property type="entry name" value="Fumarylacetoacetase-like, C-terminal domain"/>
    <property type="match status" value="1"/>
</dbReference>
<dbReference type="GO" id="GO:0016787">
    <property type="term" value="F:hydrolase activity"/>
    <property type="evidence" value="ECO:0007669"/>
    <property type="project" value="UniProtKB-KW"/>
</dbReference>
<dbReference type="Proteomes" id="UP001324287">
    <property type="component" value="Chromosome"/>
</dbReference>
<evidence type="ECO:0000313" key="2">
    <source>
        <dbReference type="EMBL" id="WRL63600.1"/>
    </source>
</evidence>
<protein>
    <submittedName>
        <fullName evidence="2">Fumarylacetoacetate hydrolase family protein</fullName>
    </submittedName>
</protein>
<keyword evidence="2" id="KW-0378">Hydrolase</keyword>
<keyword evidence="3" id="KW-1185">Reference proteome</keyword>